<dbReference type="AlphaFoldDB" id="A0AAE5A6I1"/>
<dbReference type="RefSeq" id="WP_159923704.1">
    <property type="nucleotide sequence ID" value="NZ_JAWLUP010000036.1"/>
</dbReference>
<gene>
    <name evidence="1" type="ORF">R4315_15675</name>
</gene>
<sequence length="69" mass="7708">MATIEEFERSVTDKVIAGLHSTFADYKARGVRVSELGDPDQFVERILAAAPALHPWYEQFGTYWSSSSA</sequence>
<evidence type="ECO:0000313" key="1">
    <source>
        <dbReference type="EMBL" id="MDV7265970.1"/>
    </source>
</evidence>
<accession>A0AAE5A6I1</accession>
<organism evidence="1 2">
    <name type="scientific">Rhodococcus oxybenzonivorans</name>
    <dbReference type="NCBI Taxonomy" id="1990687"/>
    <lineage>
        <taxon>Bacteria</taxon>
        <taxon>Bacillati</taxon>
        <taxon>Actinomycetota</taxon>
        <taxon>Actinomycetes</taxon>
        <taxon>Mycobacteriales</taxon>
        <taxon>Nocardiaceae</taxon>
        <taxon>Rhodococcus</taxon>
    </lineage>
</organism>
<protein>
    <submittedName>
        <fullName evidence="1">Uncharacterized protein</fullName>
    </submittedName>
</protein>
<dbReference type="Proteomes" id="UP001185863">
    <property type="component" value="Unassembled WGS sequence"/>
</dbReference>
<reference evidence="1" key="1">
    <citation type="submission" date="2023-10" db="EMBL/GenBank/DDBJ databases">
        <title>Development of a sustainable strategy for remediation of hydrocarbon-contaminated territories based on the waste exchange concept.</title>
        <authorList>
            <person name="Krivoruchko A."/>
        </authorList>
    </citation>
    <scope>NUCLEOTIDE SEQUENCE</scope>
    <source>
        <strain evidence="1">IEGM 68</strain>
    </source>
</reference>
<dbReference type="EMBL" id="JAWLUP010000036">
    <property type="protein sequence ID" value="MDV7265970.1"/>
    <property type="molecule type" value="Genomic_DNA"/>
</dbReference>
<proteinExistence type="predicted"/>
<comment type="caution">
    <text evidence="1">The sequence shown here is derived from an EMBL/GenBank/DDBJ whole genome shotgun (WGS) entry which is preliminary data.</text>
</comment>
<evidence type="ECO:0000313" key="2">
    <source>
        <dbReference type="Proteomes" id="UP001185863"/>
    </source>
</evidence>
<name>A0AAE5A6I1_9NOCA</name>